<dbReference type="SUPFAM" id="SSF48613">
    <property type="entry name" value="Heme oxygenase-like"/>
    <property type="match status" value="1"/>
</dbReference>
<name>A0A1L8E3U7_9DIPT</name>
<evidence type="ECO:0000256" key="6">
    <source>
        <dbReference type="PIRSR" id="PIRSR000343-2"/>
    </source>
</evidence>
<keyword evidence="7" id="KW-0472">Membrane</keyword>
<keyword evidence="7" id="KW-1133">Transmembrane helix</keyword>
<feature type="binding site" evidence="5">
    <location>
        <position position="168"/>
    </location>
    <ligand>
        <name>heme b</name>
        <dbReference type="ChEBI" id="CHEBI:60344"/>
    </ligand>
</feature>
<dbReference type="AlphaFoldDB" id="A0A1L8E3U7"/>
<dbReference type="GO" id="GO:0046872">
    <property type="term" value="F:metal ion binding"/>
    <property type="evidence" value="ECO:0007669"/>
    <property type="project" value="UniProtKB-UniRule"/>
</dbReference>
<feature type="binding site" evidence="5">
    <location>
        <position position="13"/>
    </location>
    <ligand>
        <name>heme b</name>
        <dbReference type="ChEBI" id="CHEBI:60344"/>
    </ligand>
</feature>
<dbReference type="GO" id="GO:0004392">
    <property type="term" value="F:heme oxygenase (decyclizing) activity"/>
    <property type="evidence" value="ECO:0007669"/>
    <property type="project" value="UniProtKB-UniRule"/>
</dbReference>
<evidence type="ECO:0000256" key="2">
    <source>
        <dbReference type="ARBA" id="ARBA00022723"/>
    </source>
</evidence>
<evidence type="ECO:0000256" key="3">
    <source>
        <dbReference type="ARBA" id="ARBA00023004"/>
    </source>
</evidence>
<feature type="transmembrane region" description="Helical" evidence="7">
    <location>
        <begin position="215"/>
        <end position="232"/>
    </location>
</feature>
<dbReference type="InterPro" id="IPR002051">
    <property type="entry name" value="Haem_Oase"/>
</dbReference>
<dbReference type="PIRSF" id="PIRSF000343">
    <property type="entry name" value="Haem_Oase"/>
    <property type="match status" value="1"/>
</dbReference>
<dbReference type="PANTHER" id="PTHR10720:SF0">
    <property type="entry name" value="HEME OXYGENASE"/>
    <property type="match status" value="1"/>
</dbReference>
<evidence type="ECO:0000256" key="7">
    <source>
        <dbReference type="SAM" id="Phobius"/>
    </source>
</evidence>
<keyword evidence="2 4" id="KW-0479">Metal-binding</keyword>
<evidence type="ECO:0000256" key="1">
    <source>
        <dbReference type="ARBA" id="ARBA00022617"/>
    </source>
</evidence>
<dbReference type="EC" id="1.14.14.18" evidence="4"/>
<dbReference type="GO" id="GO:0006788">
    <property type="term" value="P:heme oxidation"/>
    <property type="evidence" value="ECO:0007669"/>
    <property type="project" value="UniProtKB-UniRule"/>
</dbReference>
<accession>A0A1L8E3U7</accession>
<dbReference type="EMBL" id="GFDF01000664">
    <property type="protein sequence ID" value="JAV13420.1"/>
    <property type="molecule type" value="Transcribed_RNA"/>
</dbReference>
<sequence length="233" mass="27143">MSDKDLSFSKQMRKATRNIHSISDALVNAKLAFALSDDSVWADGLLIFYEIFKFLEQNVPETILPEQFHRRHAFEKDLSFYLGNEWEKTYQPRKEVMKYIEHLQSLNERNPTLLVAYVYHLYMGLLSGGQILQKKRRLARNFTATDVGGMAVTDFGGTPISELKTTMRNLIDHLALNYSDEIKGQLLEESQKVFQYNNTIIRTTKGVNKVNVRKFLHFSCLLFIIYLIYKVFI</sequence>
<comment type="similarity">
    <text evidence="4">Belongs to the heme oxygenase family.</text>
</comment>
<dbReference type="Gene3D" id="1.20.910.10">
    <property type="entry name" value="Heme oxygenase-like"/>
    <property type="match status" value="1"/>
</dbReference>
<feature type="binding site" evidence="5">
    <location>
        <position position="119"/>
    </location>
    <ligand>
        <name>heme b</name>
        <dbReference type="ChEBI" id="CHEBI:60344"/>
    </ligand>
</feature>
<reference evidence="8" key="1">
    <citation type="submission" date="2016-12" db="EMBL/GenBank/DDBJ databases">
        <title>An insight into the sialome and mialome of the sand fly, Nyssomyia neivai.</title>
        <authorList>
            <person name="Sebastian V."/>
            <person name="Goulart T.M."/>
            <person name="Oliveira W."/>
            <person name="Calvo E."/>
            <person name="Oliveira L.F."/>
            <person name="Pinto M.C."/>
            <person name="Rosselino A.M."/>
            <person name="Ribeiro J.M."/>
        </authorList>
    </citation>
    <scope>NUCLEOTIDE SEQUENCE</scope>
</reference>
<dbReference type="InterPro" id="IPR016084">
    <property type="entry name" value="Haem_Oase-like_multi-hlx"/>
</dbReference>
<feature type="transmembrane region" description="Helical" evidence="7">
    <location>
        <begin position="114"/>
        <end position="132"/>
    </location>
</feature>
<proteinExistence type="inferred from homology"/>
<protein>
    <recommendedName>
        <fullName evidence="4">Heme oxygenase</fullName>
        <ecNumber evidence="4">1.14.14.18</ecNumber>
    </recommendedName>
</protein>
<dbReference type="Pfam" id="PF01126">
    <property type="entry name" value="Heme_oxygenase"/>
    <property type="match status" value="1"/>
</dbReference>
<dbReference type="CDD" id="cd19165">
    <property type="entry name" value="HemeO"/>
    <property type="match status" value="1"/>
</dbReference>
<keyword evidence="3 4" id="KW-0408">Iron</keyword>
<comment type="catalytic activity">
    <reaction evidence="4">
        <text>heme b + 3 reduced [NADPH--hemoprotein reductase] + 3 O2 = biliverdin IXalpha + CO + Fe(2+) + 3 oxidized [NADPH--hemoprotein reductase] + 3 H2O + H(+)</text>
        <dbReference type="Rhea" id="RHEA:21764"/>
        <dbReference type="Rhea" id="RHEA-COMP:11964"/>
        <dbReference type="Rhea" id="RHEA-COMP:11965"/>
        <dbReference type="ChEBI" id="CHEBI:15377"/>
        <dbReference type="ChEBI" id="CHEBI:15378"/>
        <dbReference type="ChEBI" id="CHEBI:15379"/>
        <dbReference type="ChEBI" id="CHEBI:17245"/>
        <dbReference type="ChEBI" id="CHEBI:29033"/>
        <dbReference type="ChEBI" id="CHEBI:57618"/>
        <dbReference type="ChEBI" id="CHEBI:57991"/>
        <dbReference type="ChEBI" id="CHEBI:58210"/>
        <dbReference type="ChEBI" id="CHEBI:60344"/>
        <dbReference type="EC" id="1.14.14.18"/>
    </reaction>
</comment>
<evidence type="ECO:0000256" key="5">
    <source>
        <dbReference type="PIRSR" id="PIRSR000343-1"/>
    </source>
</evidence>
<evidence type="ECO:0000256" key="4">
    <source>
        <dbReference type="PIRNR" id="PIRNR000343"/>
    </source>
</evidence>
<feature type="binding site" description="axial binding residue" evidence="6">
    <location>
        <position position="20"/>
    </location>
    <ligand>
        <name>heme b</name>
        <dbReference type="ChEBI" id="CHEBI:60344"/>
    </ligand>
    <ligandPart>
        <name>Fe</name>
        <dbReference type="ChEBI" id="CHEBI:18248"/>
    </ligandPart>
</feature>
<organism evidence="8">
    <name type="scientific">Nyssomyia neivai</name>
    <dbReference type="NCBI Taxonomy" id="330878"/>
    <lineage>
        <taxon>Eukaryota</taxon>
        <taxon>Metazoa</taxon>
        <taxon>Ecdysozoa</taxon>
        <taxon>Arthropoda</taxon>
        <taxon>Hexapoda</taxon>
        <taxon>Insecta</taxon>
        <taxon>Pterygota</taxon>
        <taxon>Neoptera</taxon>
        <taxon>Endopterygota</taxon>
        <taxon>Diptera</taxon>
        <taxon>Nematocera</taxon>
        <taxon>Psychodoidea</taxon>
        <taxon>Psychodidae</taxon>
        <taxon>Nyssomyia</taxon>
    </lineage>
</organism>
<dbReference type="PANTHER" id="PTHR10720">
    <property type="entry name" value="HEME OXYGENASE"/>
    <property type="match status" value="1"/>
</dbReference>
<keyword evidence="7" id="KW-0812">Transmembrane</keyword>
<evidence type="ECO:0000313" key="8">
    <source>
        <dbReference type="EMBL" id="JAV13420.1"/>
    </source>
</evidence>
<dbReference type="InterPro" id="IPR016053">
    <property type="entry name" value="Haem_Oase-like"/>
</dbReference>
<keyword evidence="1 4" id="KW-0349">Heme</keyword>